<dbReference type="Proteomes" id="UP000050469">
    <property type="component" value="Unassembled WGS sequence"/>
</dbReference>
<comment type="caution">
    <text evidence="1">The sequence shown here is derived from an EMBL/GenBank/DDBJ whole genome shotgun (WGS) entry which is preliminary data.</text>
</comment>
<dbReference type="PATRIC" id="fig|251724.3.peg.4788"/>
<dbReference type="EMBL" id="LJQO01000596">
    <property type="protein sequence ID" value="KPX54457.1"/>
    <property type="molecule type" value="Genomic_DNA"/>
</dbReference>
<organism evidence="1 2">
    <name type="scientific">Pseudomonas amygdali pv. photiniae</name>
    <dbReference type="NCBI Taxonomy" id="251724"/>
    <lineage>
        <taxon>Bacteria</taxon>
        <taxon>Pseudomonadati</taxon>
        <taxon>Pseudomonadota</taxon>
        <taxon>Gammaproteobacteria</taxon>
        <taxon>Pseudomonadales</taxon>
        <taxon>Pseudomonadaceae</taxon>
        <taxon>Pseudomonas</taxon>
        <taxon>Pseudomonas amygdali</taxon>
    </lineage>
</organism>
<gene>
    <name evidence="1" type="ORF">ALO53_200001</name>
</gene>
<protein>
    <submittedName>
        <fullName evidence="1">Cystathionine gamma-synthase</fullName>
    </submittedName>
</protein>
<evidence type="ECO:0000313" key="2">
    <source>
        <dbReference type="Proteomes" id="UP000050469"/>
    </source>
</evidence>
<reference evidence="1 2" key="1">
    <citation type="submission" date="2015-09" db="EMBL/GenBank/DDBJ databases">
        <title>Genome announcement of multiple Pseudomonas syringae strains.</title>
        <authorList>
            <person name="Thakur S."/>
            <person name="Wang P.W."/>
            <person name="Gong Y."/>
            <person name="Weir B.S."/>
            <person name="Guttman D.S."/>
        </authorList>
    </citation>
    <scope>NUCLEOTIDE SEQUENCE [LARGE SCALE GENOMIC DNA]</scope>
    <source>
        <strain evidence="1 2">ICMP7840</strain>
    </source>
</reference>
<accession>A0A0P9S718</accession>
<evidence type="ECO:0000313" key="1">
    <source>
        <dbReference type="EMBL" id="KPX54457.1"/>
    </source>
</evidence>
<name>A0A0P9S718_PSEA0</name>
<proteinExistence type="predicted"/>
<sequence>MFSSSNQLQGQIADLAALTVDPQVLYIAGASAGHLPTAGITLHGATRGSAALPELLDRALPGAIPHPAYQQTLGLVIAQCCSIWGRLTTCTRLPPATALFSKR</sequence>
<dbReference type="AlphaFoldDB" id="A0A0P9S718"/>